<protein>
    <submittedName>
        <fullName evidence="2">Type II toxin-antitoxin system RelE/ParE family toxin</fullName>
    </submittedName>
</protein>
<dbReference type="AlphaFoldDB" id="A0A6B3BPK6"/>
<comment type="caution">
    <text evidence="2">The sequence shown here is derived from an EMBL/GenBank/DDBJ whole genome shotgun (WGS) entry which is preliminary data.</text>
</comment>
<dbReference type="Pfam" id="PF05016">
    <property type="entry name" value="ParE_toxin"/>
    <property type="match status" value="1"/>
</dbReference>
<dbReference type="SUPFAM" id="SSF143011">
    <property type="entry name" value="RelE-like"/>
    <property type="match status" value="1"/>
</dbReference>
<dbReference type="Gene3D" id="3.30.2310.20">
    <property type="entry name" value="RelE-like"/>
    <property type="match status" value="1"/>
</dbReference>
<keyword evidence="1" id="KW-1277">Toxin-antitoxin system</keyword>
<dbReference type="InterPro" id="IPR007712">
    <property type="entry name" value="RelE/ParE_toxin"/>
</dbReference>
<evidence type="ECO:0000256" key="1">
    <source>
        <dbReference type="ARBA" id="ARBA00022649"/>
    </source>
</evidence>
<evidence type="ECO:0000313" key="2">
    <source>
        <dbReference type="EMBL" id="NEC86291.1"/>
    </source>
</evidence>
<dbReference type="InterPro" id="IPR035093">
    <property type="entry name" value="RelE/ParE_toxin_dom_sf"/>
</dbReference>
<dbReference type="EMBL" id="JAAGLU010000007">
    <property type="protein sequence ID" value="NEC86291.1"/>
    <property type="molecule type" value="Genomic_DNA"/>
</dbReference>
<dbReference type="RefSeq" id="WP_164313724.1">
    <property type="nucleotide sequence ID" value="NZ_JAAGLU010000007.1"/>
</dbReference>
<sequence length="193" mass="21720">MPDTPRHPVRFTDAAVADLAALHRRDPQIARAALQKVLLLERDPYAGRPLVGDLVGWRRLVVGDRHWRIVWRVVEEVDGTTSVEISEVWAVGPRENSAVYDELRTRLSHLPDTPAARNLRDLLDRFGLDTGAAVAAPPPDPVPDWLVSRLTDKAGLPPERVLAMSLEEAITAWEDWMGRPRDWPRRECPPEGV</sequence>
<organism evidence="2">
    <name type="scientific">Streptomyces sp. SID12501</name>
    <dbReference type="NCBI Taxonomy" id="2706042"/>
    <lineage>
        <taxon>Bacteria</taxon>
        <taxon>Bacillati</taxon>
        <taxon>Actinomycetota</taxon>
        <taxon>Actinomycetes</taxon>
        <taxon>Kitasatosporales</taxon>
        <taxon>Streptomycetaceae</taxon>
        <taxon>Streptomyces</taxon>
    </lineage>
</organism>
<proteinExistence type="predicted"/>
<accession>A0A6B3BPK6</accession>
<gene>
    <name evidence="2" type="ORF">G3I71_10755</name>
</gene>
<reference evidence="2" key="1">
    <citation type="submission" date="2020-01" db="EMBL/GenBank/DDBJ databases">
        <title>Insect and environment-associated Actinomycetes.</title>
        <authorList>
            <person name="Currrie C."/>
            <person name="Chevrette M."/>
            <person name="Carlson C."/>
            <person name="Stubbendieck R."/>
            <person name="Wendt-Pienkowski E."/>
        </authorList>
    </citation>
    <scope>NUCLEOTIDE SEQUENCE</scope>
    <source>
        <strain evidence="2">SID12501</strain>
    </source>
</reference>
<name>A0A6B3BPK6_9ACTN</name>